<dbReference type="InterPro" id="IPR006149">
    <property type="entry name" value="EB_dom"/>
</dbReference>
<dbReference type="Pfam" id="PF01683">
    <property type="entry name" value="EB"/>
    <property type="match status" value="1"/>
</dbReference>
<evidence type="ECO:0000259" key="1">
    <source>
        <dbReference type="Pfam" id="PF01683"/>
    </source>
</evidence>
<dbReference type="EMBL" id="OA885374">
    <property type="protein sequence ID" value="CAD7281977.1"/>
    <property type="molecule type" value="Genomic_DNA"/>
</dbReference>
<feature type="domain" description="EB" evidence="1">
    <location>
        <begin position="255"/>
        <end position="306"/>
    </location>
</feature>
<proteinExistence type="predicted"/>
<keyword evidence="3" id="KW-1185">Reference proteome</keyword>
<protein>
    <recommendedName>
        <fullName evidence="1">EB domain-containing protein</fullName>
    </recommendedName>
</protein>
<dbReference type="EMBL" id="CAJPEX010003337">
    <property type="protein sequence ID" value="CAG0922129.1"/>
    <property type="molecule type" value="Genomic_DNA"/>
</dbReference>
<dbReference type="PANTHER" id="PTHR39069:SF8">
    <property type="entry name" value="FI17111P1"/>
    <property type="match status" value="1"/>
</dbReference>
<dbReference type="PANTHER" id="PTHR39069">
    <property type="entry name" value="ECDYSONE-INDUCIBLE GENE E1, ISOFORM A"/>
    <property type="match status" value="1"/>
</dbReference>
<gene>
    <name evidence="2" type="ORF">NMOB1V02_LOCUS9610</name>
</gene>
<dbReference type="Proteomes" id="UP000678499">
    <property type="component" value="Unassembled WGS sequence"/>
</dbReference>
<dbReference type="OrthoDB" id="504708at2759"/>
<evidence type="ECO:0000313" key="3">
    <source>
        <dbReference type="Proteomes" id="UP000678499"/>
    </source>
</evidence>
<name>A0A7R9GGV8_9CRUS</name>
<reference evidence="2" key="1">
    <citation type="submission" date="2020-11" db="EMBL/GenBank/DDBJ databases">
        <authorList>
            <person name="Tran Van P."/>
        </authorList>
    </citation>
    <scope>NUCLEOTIDE SEQUENCE</scope>
</reference>
<evidence type="ECO:0000313" key="2">
    <source>
        <dbReference type="EMBL" id="CAD7281977.1"/>
    </source>
</evidence>
<organism evidence="2">
    <name type="scientific">Notodromas monacha</name>
    <dbReference type="NCBI Taxonomy" id="399045"/>
    <lineage>
        <taxon>Eukaryota</taxon>
        <taxon>Metazoa</taxon>
        <taxon>Ecdysozoa</taxon>
        <taxon>Arthropoda</taxon>
        <taxon>Crustacea</taxon>
        <taxon>Oligostraca</taxon>
        <taxon>Ostracoda</taxon>
        <taxon>Podocopa</taxon>
        <taxon>Podocopida</taxon>
        <taxon>Cypridocopina</taxon>
        <taxon>Cypridoidea</taxon>
        <taxon>Cyprididae</taxon>
        <taxon>Notodromas</taxon>
    </lineage>
</organism>
<accession>A0A7R9GGV8</accession>
<sequence length="492" mass="52428">MHAVGPLGQHQQCYQLCAQPTDICENPGGRAGLGKTRPFVVPIRDGAPRAPFLLLFTTEPELGQSSVDPKRLGNTTSVSNFLGPQTGSFVHIMHPLFIHFLDNLVSVTRKQLIRPQNVNGVCELFNTSLCDPTNSNSLTWGAAGWSYHDVANTYGQLTSQTMLNYSACTTQGFCAKTCARIMGQPCNMNSQCLATTEGSGCDLTLASPTCQCLTGTYVIVKKLNDSCADNQECLASLPNSQCGATGKCECDSLHVAYNSSYCMYSKILGDACSNNRECTTTILDSVCSSKTCVCPAPMVSYNTTACMTPLAYGDTCANTQECAVSVANTVCSSSLTCECTTGYTWSPTTSECLQDKILNSTCSRAIECSLKIPGATCNGNKCVCTTGTVAYNQTTCMTDRMLNSTCTRAVECSVTIPGGATCTANKCVCSSGTVAYDQSLCMTPISFENRMNQRSFRNHLMPGDTCGATITTSALLVLALDKECANTRAPRA</sequence>
<dbReference type="AlphaFoldDB" id="A0A7R9GGV8"/>